<evidence type="ECO:0000313" key="2">
    <source>
        <dbReference type="Proteomes" id="UP001198565"/>
    </source>
</evidence>
<dbReference type="InterPro" id="IPR029063">
    <property type="entry name" value="SAM-dependent_MTases_sf"/>
</dbReference>
<keyword evidence="2" id="KW-1185">Reference proteome</keyword>
<dbReference type="Proteomes" id="UP001198565">
    <property type="component" value="Unassembled WGS sequence"/>
</dbReference>
<evidence type="ECO:0000313" key="1">
    <source>
        <dbReference type="EMBL" id="MBY8888941.1"/>
    </source>
</evidence>
<dbReference type="EMBL" id="JAINVZ010000032">
    <property type="protein sequence ID" value="MBY8888941.1"/>
    <property type="molecule type" value="Genomic_DNA"/>
</dbReference>
<evidence type="ECO:0008006" key="3">
    <source>
        <dbReference type="Google" id="ProtNLM"/>
    </source>
</evidence>
<reference evidence="1 2" key="1">
    <citation type="submission" date="2021-08" db="EMBL/GenBank/DDBJ databases">
        <title>Streptomyces sp. PTM05 isolated from lichen.</title>
        <authorList>
            <person name="Somphong A."/>
            <person name="Phongsopitanun W."/>
            <person name="Tanasupawat S."/>
        </authorList>
    </citation>
    <scope>NUCLEOTIDE SEQUENCE [LARGE SCALE GENOMIC DNA]</scope>
    <source>
        <strain evidence="1 2">Ptm05</strain>
    </source>
</reference>
<sequence length="123" mass="13622">MQADVYQAAGALEGRRFGIVYSGLGSLRWLTDIDRWARVAAALTTPGGLLYLADFHPFGDILADDCQTVARDYFRRTTLVWRAPGTYADPDARARHNTAYEWQHGLGDVVSAPRTRVRRPGGA</sequence>
<proteinExistence type="predicted"/>
<accession>A0ABS7R0F1</accession>
<name>A0ABS7R0F1_9ACTN</name>
<organism evidence="1 2">
    <name type="scientific">Streptantibioticus parmotrematis</name>
    <dbReference type="NCBI Taxonomy" id="2873249"/>
    <lineage>
        <taxon>Bacteria</taxon>
        <taxon>Bacillati</taxon>
        <taxon>Actinomycetota</taxon>
        <taxon>Actinomycetes</taxon>
        <taxon>Kitasatosporales</taxon>
        <taxon>Streptomycetaceae</taxon>
        <taxon>Streptantibioticus</taxon>
    </lineage>
</organism>
<dbReference type="SUPFAM" id="SSF53335">
    <property type="entry name" value="S-adenosyl-L-methionine-dependent methyltransferases"/>
    <property type="match status" value="1"/>
</dbReference>
<protein>
    <recommendedName>
        <fullName evidence="3">Methyltransferase</fullName>
    </recommendedName>
</protein>
<gene>
    <name evidence="1" type="ORF">K7472_29445</name>
</gene>
<comment type="caution">
    <text evidence="1">The sequence shown here is derived from an EMBL/GenBank/DDBJ whole genome shotgun (WGS) entry which is preliminary data.</text>
</comment>
<dbReference type="Gene3D" id="3.40.50.150">
    <property type="entry name" value="Vaccinia Virus protein VP39"/>
    <property type="match status" value="1"/>
</dbReference>